<protein>
    <submittedName>
        <fullName evidence="3">Protein CROC-4</fullName>
    </submittedName>
</protein>
<name>A0ABM0QLA9_GALVR</name>
<dbReference type="RefSeq" id="XP_008569150.1">
    <property type="nucleotide sequence ID" value="XM_008570928.1"/>
</dbReference>
<proteinExistence type="predicted"/>
<keyword evidence="2" id="KW-1185">Reference proteome</keyword>
<accession>A0ABM0QLA9</accession>
<dbReference type="Proteomes" id="UP000694923">
    <property type="component" value="Unplaced"/>
</dbReference>
<evidence type="ECO:0000256" key="1">
    <source>
        <dbReference type="SAM" id="MobiDB-lite"/>
    </source>
</evidence>
<gene>
    <name evidence="3" type="primary">LOC103589054</name>
</gene>
<dbReference type="GeneID" id="103589054"/>
<sequence>MEVWGGSGPGIRTAPWQAQRLRSVALHGPEPAGRTSLESTDGHPGLDVSGLTGVGHEDTSRLGPPAIFTALGDFWSSLYKAVSLGLCGTWDSVHLSGHPALSSLTQLVGFRCSLRPLVGSLDRALSPARAPIRVPPPSRVGDVAGPLRGSRLLPHAEARTPLKAKALATGCALGLPEEGSGDIVSPYRRATGRLRRYRRQRRWQPGDCVEEAAAARRRVSFCFQMFLLFSLPFSFSPGKGGCPTTLPPSFLHVEDKDVQHHGQLRDAVESRGETKAERSRHSGLQEIGFVLSKFYDLAYYCLGKSFPMYNRDLYCCSTSSLTLSLTWLS</sequence>
<reference evidence="3" key="1">
    <citation type="submission" date="2025-08" db="UniProtKB">
        <authorList>
            <consortium name="RefSeq"/>
        </authorList>
    </citation>
    <scope>IDENTIFICATION</scope>
</reference>
<feature type="region of interest" description="Disordered" evidence="1">
    <location>
        <begin position="28"/>
        <end position="56"/>
    </location>
</feature>
<evidence type="ECO:0000313" key="2">
    <source>
        <dbReference type="Proteomes" id="UP000694923"/>
    </source>
</evidence>
<organism evidence="2 3">
    <name type="scientific">Galeopterus variegatus</name>
    <name type="common">Malayan flying lemur</name>
    <name type="synonym">Cynocephalus variegatus</name>
    <dbReference type="NCBI Taxonomy" id="482537"/>
    <lineage>
        <taxon>Eukaryota</taxon>
        <taxon>Metazoa</taxon>
        <taxon>Chordata</taxon>
        <taxon>Craniata</taxon>
        <taxon>Vertebrata</taxon>
        <taxon>Euteleostomi</taxon>
        <taxon>Mammalia</taxon>
        <taxon>Eutheria</taxon>
        <taxon>Euarchontoglires</taxon>
        <taxon>Dermoptera</taxon>
        <taxon>Cynocephalidae</taxon>
        <taxon>Galeopterus</taxon>
    </lineage>
</organism>
<evidence type="ECO:0000313" key="3">
    <source>
        <dbReference type="RefSeq" id="XP_008569150.1"/>
    </source>
</evidence>